<dbReference type="RefSeq" id="WP_238290993.1">
    <property type="nucleotide sequence ID" value="NZ_BPQS01000030.1"/>
</dbReference>
<protein>
    <submittedName>
        <fullName evidence="3">MucR family transcriptional regulator</fullName>
    </submittedName>
</protein>
<gene>
    <name evidence="3" type="ORF">QWZ18_04315</name>
</gene>
<name>A0ABT8AJ94_9HYPH</name>
<dbReference type="Pfam" id="PF05443">
    <property type="entry name" value="ROS_MUCR"/>
    <property type="match status" value="1"/>
</dbReference>
<feature type="region of interest" description="Disordered" evidence="2">
    <location>
        <begin position="149"/>
        <end position="177"/>
    </location>
</feature>
<dbReference type="EMBL" id="JAUFPT010000008">
    <property type="protein sequence ID" value="MDN3569850.1"/>
    <property type="molecule type" value="Genomic_DNA"/>
</dbReference>
<reference evidence="4" key="1">
    <citation type="journal article" date="2019" name="Int. J. Syst. Evol. Microbiol.">
        <title>The Global Catalogue of Microorganisms (GCM) 10K type strain sequencing project: providing services to taxonomists for standard genome sequencing and annotation.</title>
        <authorList>
            <consortium name="The Broad Institute Genomics Platform"/>
            <consortium name="The Broad Institute Genome Sequencing Center for Infectious Disease"/>
            <person name="Wu L."/>
            <person name="Ma J."/>
        </authorList>
    </citation>
    <scope>NUCLEOTIDE SEQUENCE [LARGE SCALE GENOMIC DNA]</scope>
    <source>
        <strain evidence="4">CECT 7806</strain>
    </source>
</reference>
<accession>A0ABT8AJ94</accession>
<dbReference type="Proteomes" id="UP001244297">
    <property type="component" value="Unassembled WGS sequence"/>
</dbReference>
<sequence>MRRNNSEPSKITWRIELSIGTHQQAPALLDRAAGIVSAYVSNNSLPANDLPSLLVGVYGVLRGLASGVPAVVMNKEIEKATPSVIRKSIQPDGIVSFIDGKTYKTLKRHLNSHGFSPRGYRERYGLPADYPMVASSYAEQRSQIARAIGLGRSGPVDERGARSRPNVARPKTSSPAR</sequence>
<dbReference type="InterPro" id="IPR008807">
    <property type="entry name" value="ROS_MUCR"/>
</dbReference>
<evidence type="ECO:0000313" key="3">
    <source>
        <dbReference type="EMBL" id="MDN3569850.1"/>
    </source>
</evidence>
<dbReference type="InterPro" id="IPR041920">
    <property type="entry name" value="ROS/MUCR_sf"/>
</dbReference>
<comment type="similarity">
    <text evidence="1">Belongs to the ros/MucR family.</text>
</comment>
<evidence type="ECO:0000313" key="4">
    <source>
        <dbReference type="Proteomes" id="UP001244297"/>
    </source>
</evidence>
<dbReference type="Gene3D" id="1.10.10.1550">
    <property type="entry name" value="ROS/MUCR transcriptional regulator protein"/>
    <property type="match status" value="1"/>
</dbReference>
<comment type="caution">
    <text evidence="3">The sequence shown here is derived from an EMBL/GenBank/DDBJ whole genome shotgun (WGS) entry which is preliminary data.</text>
</comment>
<keyword evidence="4" id="KW-1185">Reference proteome</keyword>
<evidence type="ECO:0000256" key="2">
    <source>
        <dbReference type="SAM" id="MobiDB-lite"/>
    </source>
</evidence>
<evidence type="ECO:0000256" key="1">
    <source>
        <dbReference type="ARBA" id="ARBA00007031"/>
    </source>
</evidence>
<proteinExistence type="inferred from homology"/>
<organism evidence="3 4">
    <name type="scientific">Methylobacterium longum</name>
    <dbReference type="NCBI Taxonomy" id="767694"/>
    <lineage>
        <taxon>Bacteria</taxon>
        <taxon>Pseudomonadati</taxon>
        <taxon>Pseudomonadota</taxon>
        <taxon>Alphaproteobacteria</taxon>
        <taxon>Hyphomicrobiales</taxon>
        <taxon>Methylobacteriaceae</taxon>
        <taxon>Methylobacterium</taxon>
    </lineage>
</organism>